<evidence type="ECO:0000256" key="6">
    <source>
        <dbReference type="PIRNR" id="PIRNR000446"/>
    </source>
</evidence>
<protein>
    <recommendedName>
        <fullName evidence="2 6">Malonyl CoA-acyl carrier protein transacylase</fullName>
        <ecNumber evidence="1 6">2.3.1.39</ecNumber>
    </recommendedName>
</protein>
<dbReference type="STRING" id="1266925.GCA_000619905_00636"/>
<dbReference type="SUPFAM" id="SSF55048">
    <property type="entry name" value="Probable ACP-binding domain of malonyl-CoA ACP transacylase"/>
    <property type="match status" value="1"/>
</dbReference>
<keyword evidence="10" id="KW-1185">Reference proteome</keyword>
<dbReference type="InterPro" id="IPR014043">
    <property type="entry name" value="Acyl_transferase_dom"/>
</dbReference>
<dbReference type="PIRSF" id="PIRSF000446">
    <property type="entry name" value="Mct"/>
    <property type="match status" value="1"/>
</dbReference>
<dbReference type="FunFam" id="3.30.70.250:FF:000001">
    <property type="entry name" value="Malonyl CoA-acyl carrier protein transacylase"/>
    <property type="match status" value="1"/>
</dbReference>
<sequence>MNLPEKFACVFPGQGSQSTGMMAGYADFPVVRETFSEASDILGQDFWALVNDGPADKLNLTVNTQPLMLIAGIAVYRAWQSMGDMKPVFVAGHSLGEYTALVASEALAFADALPLVRFRGEAMQQAVPEGTGAMAAILGLDDEVVRAVCDEVTNSSNGELLEPANFNSPGQVVIAGNKAGVLHGMELARAKGAKRALMLPVSIPSHCSLMSRAAAKMQQRLELVTLEAPKIPLLHNADVQRHKNTDSIKEVLIRQLSCPVRWTEIIRSFVAGGVTHVVECGPGKVLSGLNKRIDAGLHSLALTDSAALSYAKSVLMRDA</sequence>
<dbReference type="InterPro" id="IPR024925">
    <property type="entry name" value="Malonyl_CoA-ACP_transAc"/>
</dbReference>
<evidence type="ECO:0000313" key="9">
    <source>
        <dbReference type="EMBL" id="SFN27926.1"/>
    </source>
</evidence>
<accession>A0A1I4XQH7</accession>
<dbReference type="GO" id="GO:0004314">
    <property type="term" value="F:[acyl-carrier-protein] S-malonyltransferase activity"/>
    <property type="evidence" value="ECO:0007669"/>
    <property type="project" value="UniProtKB-EC"/>
</dbReference>
<dbReference type="GO" id="GO:0005829">
    <property type="term" value="C:cytosol"/>
    <property type="evidence" value="ECO:0007669"/>
    <property type="project" value="TreeGrafter"/>
</dbReference>
<dbReference type="NCBIfam" id="TIGR00128">
    <property type="entry name" value="fabD"/>
    <property type="match status" value="1"/>
</dbReference>
<dbReference type="SUPFAM" id="SSF52151">
    <property type="entry name" value="FabD/lysophospholipase-like"/>
    <property type="match status" value="1"/>
</dbReference>
<reference evidence="10" key="1">
    <citation type="submission" date="2016-10" db="EMBL/GenBank/DDBJ databases">
        <authorList>
            <person name="Varghese N."/>
        </authorList>
    </citation>
    <scope>NUCLEOTIDE SEQUENCE [LARGE SCALE GENOMIC DNA]</scope>
    <source>
        <strain evidence="10">Nsp8</strain>
    </source>
</reference>
<dbReference type="AlphaFoldDB" id="A0A1I4XQH7"/>
<keyword evidence="4 6" id="KW-0012">Acyltransferase</keyword>
<dbReference type="SMART" id="SM00827">
    <property type="entry name" value="PKS_AT"/>
    <property type="match status" value="1"/>
</dbReference>
<evidence type="ECO:0000256" key="5">
    <source>
        <dbReference type="ARBA" id="ARBA00048462"/>
    </source>
</evidence>
<dbReference type="Gene3D" id="3.30.70.250">
    <property type="entry name" value="Malonyl-CoA ACP transacylase, ACP-binding"/>
    <property type="match status" value="1"/>
</dbReference>
<gene>
    <name evidence="9" type="ORF">SAMN05216386_0246</name>
</gene>
<dbReference type="InterPro" id="IPR016036">
    <property type="entry name" value="Malonyl_transacylase_ACP-bd"/>
</dbReference>
<evidence type="ECO:0000256" key="1">
    <source>
        <dbReference type="ARBA" id="ARBA00013258"/>
    </source>
</evidence>
<evidence type="ECO:0000256" key="2">
    <source>
        <dbReference type="ARBA" id="ARBA00018953"/>
    </source>
</evidence>
<dbReference type="InterPro" id="IPR016035">
    <property type="entry name" value="Acyl_Trfase/lysoPLipase"/>
</dbReference>
<comment type="similarity">
    <text evidence="6">Belongs to the fabD family.</text>
</comment>
<dbReference type="PANTHER" id="PTHR42681:SF1">
    <property type="entry name" value="MALONYL-COA-ACYL CARRIER PROTEIN TRANSACYLASE, MITOCHONDRIAL"/>
    <property type="match status" value="1"/>
</dbReference>
<dbReference type="InterPro" id="IPR050858">
    <property type="entry name" value="Mal-CoA-ACP_Trans/PKS_FabD"/>
</dbReference>
<dbReference type="InterPro" id="IPR004410">
    <property type="entry name" value="Malonyl_CoA-ACP_transAc_FabD"/>
</dbReference>
<proteinExistence type="inferred from homology"/>
<dbReference type="EMBL" id="FOVJ01000001">
    <property type="protein sequence ID" value="SFN27926.1"/>
    <property type="molecule type" value="Genomic_DNA"/>
</dbReference>
<dbReference type="OrthoDB" id="9808564at2"/>
<dbReference type="Gene3D" id="3.40.366.10">
    <property type="entry name" value="Malonyl-Coenzyme A Acyl Carrier Protein, domain 2"/>
    <property type="match status" value="1"/>
</dbReference>
<evidence type="ECO:0000313" key="10">
    <source>
        <dbReference type="Proteomes" id="UP000183107"/>
    </source>
</evidence>
<name>A0A1I4XQH7_9PROT</name>
<dbReference type="Proteomes" id="UP000183107">
    <property type="component" value="Unassembled WGS sequence"/>
</dbReference>
<keyword evidence="3 6" id="KW-0808">Transferase</keyword>
<feature type="active site" evidence="7">
    <location>
        <position position="94"/>
    </location>
</feature>
<dbReference type="InterPro" id="IPR001227">
    <property type="entry name" value="Ac_transferase_dom_sf"/>
</dbReference>
<comment type="catalytic activity">
    <reaction evidence="5 6">
        <text>holo-[ACP] + malonyl-CoA = malonyl-[ACP] + CoA</text>
        <dbReference type="Rhea" id="RHEA:41792"/>
        <dbReference type="Rhea" id="RHEA-COMP:9623"/>
        <dbReference type="Rhea" id="RHEA-COMP:9685"/>
        <dbReference type="ChEBI" id="CHEBI:57287"/>
        <dbReference type="ChEBI" id="CHEBI:57384"/>
        <dbReference type="ChEBI" id="CHEBI:64479"/>
        <dbReference type="ChEBI" id="CHEBI:78449"/>
        <dbReference type="EC" id="2.3.1.39"/>
    </reaction>
</comment>
<dbReference type="RefSeq" id="WP_074793773.1">
    <property type="nucleotide sequence ID" value="NZ_FOVJ01000001.1"/>
</dbReference>
<evidence type="ECO:0000256" key="7">
    <source>
        <dbReference type="PIRSR" id="PIRSR000446-1"/>
    </source>
</evidence>
<feature type="active site" evidence="7">
    <location>
        <position position="206"/>
    </location>
</feature>
<organism evidence="9 10">
    <name type="scientific">Nitrosospira briensis</name>
    <dbReference type="NCBI Taxonomy" id="35799"/>
    <lineage>
        <taxon>Bacteria</taxon>
        <taxon>Pseudomonadati</taxon>
        <taxon>Pseudomonadota</taxon>
        <taxon>Betaproteobacteria</taxon>
        <taxon>Nitrosomonadales</taxon>
        <taxon>Nitrosomonadaceae</taxon>
        <taxon>Nitrosospira</taxon>
    </lineage>
</organism>
<dbReference type="EC" id="2.3.1.39" evidence="1 6"/>
<dbReference type="GO" id="GO:0006633">
    <property type="term" value="P:fatty acid biosynthetic process"/>
    <property type="evidence" value="ECO:0007669"/>
    <property type="project" value="TreeGrafter"/>
</dbReference>
<evidence type="ECO:0000259" key="8">
    <source>
        <dbReference type="SMART" id="SM00827"/>
    </source>
</evidence>
<feature type="domain" description="Malonyl-CoA:ACP transacylase (MAT)" evidence="8">
    <location>
        <begin position="10"/>
        <end position="319"/>
    </location>
</feature>
<evidence type="ECO:0000256" key="4">
    <source>
        <dbReference type="ARBA" id="ARBA00023315"/>
    </source>
</evidence>
<dbReference type="PANTHER" id="PTHR42681">
    <property type="entry name" value="MALONYL-COA-ACYL CARRIER PROTEIN TRANSACYLASE, MITOCHONDRIAL"/>
    <property type="match status" value="1"/>
</dbReference>
<dbReference type="Pfam" id="PF00698">
    <property type="entry name" value="Acyl_transf_1"/>
    <property type="match status" value="1"/>
</dbReference>
<evidence type="ECO:0000256" key="3">
    <source>
        <dbReference type="ARBA" id="ARBA00022679"/>
    </source>
</evidence>